<evidence type="ECO:0000256" key="1">
    <source>
        <dbReference type="SAM" id="Phobius"/>
    </source>
</evidence>
<feature type="transmembrane region" description="Helical" evidence="1">
    <location>
        <begin position="125"/>
        <end position="143"/>
    </location>
</feature>
<organism evidence="2 3">
    <name type="scientific">Deinococcus hohokamensis</name>
    <dbReference type="NCBI Taxonomy" id="309883"/>
    <lineage>
        <taxon>Bacteria</taxon>
        <taxon>Thermotogati</taxon>
        <taxon>Deinococcota</taxon>
        <taxon>Deinococci</taxon>
        <taxon>Deinococcales</taxon>
        <taxon>Deinococcaceae</taxon>
        <taxon>Deinococcus</taxon>
    </lineage>
</organism>
<comment type="caution">
    <text evidence="2">The sequence shown here is derived from an EMBL/GenBank/DDBJ whole genome shotgun (WGS) entry which is preliminary data.</text>
</comment>
<dbReference type="EMBL" id="JBHSEI010000017">
    <property type="protein sequence ID" value="MFC4640482.1"/>
    <property type="molecule type" value="Genomic_DNA"/>
</dbReference>
<accession>A0ABV9IEK7</accession>
<dbReference type="RefSeq" id="WP_380063462.1">
    <property type="nucleotide sequence ID" value="NZ_JBHSEI010000017.1"/>
</dbReference>
<feature type="transmembrane region" description="Helical" evidence="1">
    <location>
        <begin position="63"/>
        <end position="82"/>
    </location>
</feature>
<keyword evidence="3" id="KW-1185">Reference proteome</keyword>
<keyword evidence="1" id="KW-1133">Transmembrane helix</keyword>
<keyword evidence="1" id="KW-0812">Transmembrane</keyword>
<protein>
    <submittedName>
        <fullName evidence="2">Uncharacterized protein</fullName>
    </submittedName>
</protein>
<reference evidence="3" key="1">
    <citation type="journal article" date="2019" name="Int. J. Syst. Evol. Microbiol.">
        <title>The Global Catalogue of Microorganisms (GCM) 10K type strain sequencing project: providing services to taxonomists for standard genome sequencing and annotation.</title>
        <authorList>
            <consortium name="The Broad Institute Genomics Platform"/>
            <consortium name="The Broad Institute Genome Sequencing Center for Infectious Disease"/>
            <person name="Wu L."/>
            <person name="Ma J."/>
        </authorList>
    </citation>
    <scope>NUCLEOTIDE SEQUENCE [LARGE SCALE GENOMIC DNA]</scope>
    <source>
        <strain evidence="3">CCUG 55995</strain>
    </source>
</reference>
<gene>
    <name evidence="2" type="ORF">ACFO0D_19310</name>
</gene>
<keyword evidence="1" id="KW-0472">Membrane</keyword>
<feature type="transmembrane region" description="Helical" evidence="1">
    <location>
        <begin position="31"/>
        <end position="57"/>
    </location>
</feature>
<feature type="transmembrane region" description="Helical" evidence="1">
    <location>
        <begin position="215"/>
        <end position="239"/>
    </location>
</feature>
<evidence type="ECO:0000313" key="3">
    <source>
        <dbReference type="Proteomes" id="UP001595952"/>
    </source>
</evidence>
<feature type="transmembrane region" description="Helical" evidence="1">
    <location>
        <begin position="155"/>
        <end position="178"/>
    </location>
</feature>
<name>A0ABV9IEK7_9DEIO</name>
<dbReference type="Proteomes" id="UP001595952">
    <property type="component" value="Unassembled WGS sequence"/>
</dbReference>
<sequence length="311" mass="32444">MSLALSSPELAGHRARVRVLGQRVEQGLGQLISFTAVSLALLGAATLLGLIFMLGQVQAEDRLLLGVLALLAVGVLAVAWALNLVAMRAARRAVVSVTARAAGDAAPTLAQDTGRLGAWLTAWQWLSVASLVLGLVGAVPAALLDDSGSELSMPVLLGLAVLTTLLTSGPVTVLNWLILSAVKGFFTRVTCAGPGQSPVTPAAQRVGPWLEFTRVILWLNLGGLVLYLLVLLGIGAFSLSDGGADESFRYWALPLALLVLAFGVLVAWVYGLLIRLIGDSRHFALQAASTLDLESLGQAYSRPLNVASPQG</sequence>
<feature type="transmembrane region" description="Helical" evidence="1">
    <location>
        <begin position="251"/>
        <end position="273"/>
    </location>
</feature>
<proteinExistence type="predicted"/>
<evidence type="ECO:0000313" key="2">
    <source>
        <dbReference type="EMBL" id="MFC4640482.1"/>
    </source>
</evidence>